<keyword evidence="1" id="KW-1133">Transmembrane helix</keyword>
<keyword evidence="1" id="KW-0472">Membrane</keyword>
<dbReference type="OrthoDB" id="2955631at2"/>
<evidence type="ECO:0000313" key="2">
    <source>
        <dbReference type="EMBL" id="SHF19017.1"/>
    </source>
</evidence>
<feature type="transmembrane region" description="Helical" evidence="1">
    <location>
        <begin position="21"/>
        <end position="42"/>
    </location>
</feature>
<name>A0A1M4ZMI4_LOKAT</name>
<keyword evidence="1" id="KW-0812">Transmembrane</keyword>
<evidence type="ECO:0000256" key="1">
    <source>
        <dbReference type="SAM" id="Phobius"/>
    </source>
</evidence>
<evidence type="ECO:0000313" key="3">
    <source>
        <dbReference type="Proteomes" id="UP000183987"/>
    </source>
</evidence>
<dbReference type="AlphaFoldDB" id="A0A1M4ZMI4"/>
<dbReference type="RefSeq" id="WP_072857095.1">
    <property type="nucleotide sequence ID" value="NZ_FQUE01000004.1"/>
</dbReference>
<dbReference type="STRING" id="366533.SAMN05444339_10441"/>
<dbReference type="EMBL" id="FQUE01000004">
    <property type="protein sequence ID" value="SHF19017.1"/>
    <property type="molecule type" value="Genomic_DNA"/>
</dbReference>
<feature type="transmembrane region" description="Helical" evidence="1">
    <location>
        <begin position="116"/>
        <end position="134"/>
    </location>
</feature>
<reference evidence="3" key="1">
    <citation type="submission" date="2016-11" db="EMBL/GenBank/DDBJ databases">
        <authorList>
            <person name="Varghese N."/>
            <person name="Submissions S."/>
        </authorList>
    </citation>
    <scope>NUCLEOTIDE SEQUENCE [LARGE SCALE GENOMIC DNA]</scope>
    <source>
        <strain evidence="3">DSM 29326</strain>
    </source>
</reference>
<dbReference type="InterPro" id="IPR018723">
    <property type="entry name" value="DUF2254_membrane"/>
</dbReference>
<organism evidence="2 3">
    <name type="scientific">Loktanella atrilutea</name>
    <dbReference type="NCBI Taxonomy" id="366533"/>
    <lineage>
        <taxon>Bacteria</taxon>
        <taxon>Pseudomonadati</taxon>
        <taxon>Pseudomonadota</taxon>
        <taxon>Alphaproteobacteria</taxon>
        <taxon>Rhodobacterales</taxon>
        <taxon>Roseobacteraceae</taxon>
        <taxon>Loktanella</taxon>
    </lineage>
</organism>
<accession>A0A1M4ZMI4</accession>
<sequence length="418" mass="45669">MALFGSRALLRKIIEETRSSYWFWPSTLVVGGLLLGRGAIALDLHPDLLPFNLPDRLTAIDPSSASNTLSTLANAVIGVAGVMFSMTLVAVSFAADTFGPRLIGNFMRDRGTQISFGLLLGTFVFNVIVLRAVHDGDPAFVPYIGLAAAMGLTLMSVFTIIYYIHHVPETINVSNIASDLGHKFSASIRKLIDARSNHTAEEVTVPEGTEPRPIRLQTTGYLQQLDRQALFDSATANDWVITVRADPGDFVTPHMVVMEVASDTDLTDKQIETLRDAFATGNARTEAQSTTFIADELVEMIARALSPGFNDPFTAMNCLNWLHAGLLDALLYNGGLTPHETQRVRFQHLDFPTLFRSSFVAAAPYTMTDKMCRERHLTLTQDLLDRAAGDCRDAIAALVPVLTAPHQPIKLRGSLDAV</sequence>
<keyword evidence="3" id="KW-1185">Reference proteome</keyword>
<dbReference type="Proteomes" id="UP000183987">
    <property type="component" value="Unassembled WGS sequence"/>
</dbReference>
<protein>
    <submittedName>
        <fullName evidence="2">Uncharacterized membrane protein</fullName>
    </submittedName>
</protein>
<gene>
    <name evidence="2" type="ORF">SAMN05444339_10441</name>
</gene>
<proteinExistence type="predicted"/>
<dbReference type="Pfam" id="PF10011">
    <property type="entry name" value="DUF2254"/>
    <property type="match status" value="1"/>
</dbReference>
<feature type="transmembrane region" description="Helical" evidence="1">
    <location>
        <begin position="140"/>
        <end position="164"/>
    </location>
</feature>
<feature type="transmembrane region" description="Helical" evidence="1">
    <location>
        <begin position="72"/>
        <end position="95"/>
    </location>
</feature>